<dbReference type="HOGENOM" id="CLU_018272_4_0_10"/>
<evidence type="ECO:0000256" key="2">
    <source>
        <dbReference type="ARBA" id="ARBA00022977"/>
    </source>
</evidence>
<organism evidence="4 5">
    <name type="scientific">Saprospira grandis (strain Lewin)</name>
    <dbReference type="NCBI Taxonomy" id="984262"/>
    <lineage>
        <taxon>Bacteria</taxon>
        <taxon>Pseudomonadati</taxon>
        <taxon>Bacteroidota</taxon>
        <taxon>Saprospiria</taxon>
        <taxon>Saprospirales</taxon>
        <taxon>Saprospiraceae</taxon>
        <taxon>Saprospira</taxon>
    </lineage>
</organism>
<dbReference type="InterPro" id="IPR013785">
    <property type="entry name" value="Aldolase_TIM"/>
</dbReference>
<dbReference type="Proteomes" id="UP000007519">
    <property type="component" value="Chromosome"/>
</dbReference>
<dbReference type="SUPFAM" id="SSF51391">
    <property type="entry name" value="Thiamin phosphate synthase"/>
    <property type="match status" value="1"/>
</dbReference>
<keyword evidence="2" id="KW-0784">Thiamine biosynthesis</keyword>
<dbReference type="InterPro" id="IPR022998">
    <property type="entry name" value="ThiamineP_synth_TenI"/>
</dbReference>
<accession>H6L7W6</accession>
<dbReference type="Pfam" id="PF02581">
    <property type="entry name" value="TMP-TENI"/>
    <property type="match status" value="1"/>
</dbReference>
<dbReference type="PANTHER" id="PTHR20857:SF15">
    <property type="entry name" value="THIAMINE-PHOSPHATE SYNTHASE"/>
    <property type="match status" value="1"/>
</dbReference>
<dbReference type="EC" id="2.5.1.3" evidence="4"/>
<proteinExistence type="predicted"/>
<dbReference type="STRING" id="984262.SGRA_1452"/>
<dbReference type="GO" id="GO:0009228">
    <property type="term" value="P:thiamine biosynthetic process"/>
    <property type="evidence" value="ECO:0007669"/>
    <property type="project" value="UniProtKB-KW"/>
</dbReference>
<evidence type="ECO:0000259" key="3">
    <source>
        <dbReference type="Pfam" id="PF02581"/>
    </source>
</evidence>
<evidence type="ECO:0000313" key="4">
    <source>
        <dbReference type="EMBL" id="AFC24187.1"/>
    </source>
</evidence>
<dbReference type="KEGG" id="sgn:SGRA_1452"/>
<dbReference type="AlphaFoldDB" id="H6L7W6"/>
<gene>
    <name evidence="4" type="primary">thiE</name>
    <name evidence="4" type="ordered locus">SGRA_1452</name>
</gene>
<dbReference type="Gene3D" id="3.20.20.70">
    <property type="entry name" value="Aldolase class I"/>
    <property type="match status" value="1"/>
</dbReference>
<protein>
    <submittedName>
        <fullName evidence="4">Thiamine-phosphate pyrophosphorylase</fullName>
        <ecNumber evidence="4">2.5.1.3</ecNumber>
    </submittedName>
</protein>
<dbReference type="EMBL" id="CP002831">
    <property type="protein sequence ID" value="AFC24187.1"/>
    <property type="molecule type" value="Genomic_DNA"/>
</dbReference>
<dbReference type="GO" id="GO:0004789">
    <property type="term" value="F:thiamine-phosphate diphosphorylase activity"/>
    <property type="evidence" value="ECO:0007669"/>
    <property type="project" value="UniProtKB-EC"/>
</dbReference>
<evidence type="ECO:0000256" key="1">
    <source>
        <dbReference type="ARBA" id="ARBA00004948"/>
    </source>
</evidence>
<comment type="pathway">
    <text evidence="1">Cofactor biosynthesis; thiamine diphosphate biosynthesis.</text>
</comment>
<keyword evidence="4" id="KW-0808">Transferase</keyword>
<keyword evidence="5" id="KW-1185">Reference proteome</keyword>
<feature type="domain" description="Thiamine phosphate synthase/TenI" evidence="3">
    <location>
        <begin position="17"/>
        <end position="189"/>
    </location>
</feature>
<evidence type="ECO:0000313" key="5">
    <source>
        <dbReference type="Proteomes" id="UP000007519"/>
    </source>
</evidence>
<dbReference type="PANTHER" id="PTHR20857">
    <property type="entry name" value="THIAMINE-PHOSPHATE PYROPHOSPHORYLASE"/>
    <property type="match status" value="1"/>
</dbReference>
<dbReference type="eggNOG" id="COG0352">
    <property type="taxonomic scope" value="Bacteria"/>
</dbReference>
<dbReference type="CDD" id="cd00564">
    <property type="entry name" value="TMP_TenI"/>
    <property type="match status" value="1"/>
</dbReference>
<sequence length="218" mass="24156">MGPLAFEIAKMKIRLLTHPELLTDEIQLINALFAEGLACLNLRKPNFTAQQYEDFLAQIDAQYHPKIILHDHYELCDKYKVQGIHLGEARRRSYKPAELLALRQKLQKAGLALGSSVHERATLDELAPKHFDYIFVSPVFSSISKQGYGPKEDWTISGYKAQYDFNIVGLGGIDLDSLGAAAEKGFEEVGALGSVWLKGEAAPAYFAKMLAACQALLS</sequence>
<dbReference type="GO" id="GO:0005737">
    <property type="term" value="C:cytoplasm"/>
    <property type="evidence" value="ECO:0007669"/>
    <property type="project" value="TreeGrafter"/>
</dbReference>
<name>H6L7W6_SAPGL</name>
<reference evidence="4 5" key="1">
    <citation type="journal article" date="2012" name="Stand. Genomic Sci.">
        <title>Complete genome sequencing and analysis of Saprospira grandis str. Lewin, a predatory marine bacterium.</title>
        <authorList>
            <person name="Saw J.H."/>
            <person name="Yuryev A."/>
            <person name="Kanbe M."/>
            <person name="Hou S."/>
            <person name="Young A.G."/>
            <person name="Aizawa S."/>
            <person name="Alam M."/>
        </authorList>
    </citation>
    <scope>NUCLEOTIDE SEQUENCE [LARGE SCALE GENOMIC DNA]</scope>
    <source>
        <strain evidence="4 5">Lewin</strain>
    </source>
</reference>
<dbReference type="InterPro" id="IPR036206">
    <property type="entry name" value="ThiamineP_synth_sf"/>
</dbReference>